<evidence type="ECO:0000313" key="1">
    <source>
        <dbReference type="EMBL" id="OAQ36729.1"/>
    </source>
</evidence>
<dbReference type="PANTHER" id="PTHR15131">
    <property type="entry name" value="SMALL NUCLEAR RNA ACTIVATING COMPLEX, POLYPEPTIDE 1"/>
    <property type="match status" value="1"/>
</dbReference>
<accession>A0A197KKH1</accession>
<gene>
    <name evidence="1" type="ORF">K457DRAFT_178603</name>
</gene>
<dbReference type="GO" id="GO:0042796">
    <property type="term" value="P:snRNA transcription by RNA polymerase III"/>
    <property type="evidence" value="ECO:0007669"/>
    <property type="project" value="TreeGrafter"/>
</dbReference>
<dbReference type="GO" id="GO:0043565">
    <property type="term" value="F:sequence-specific DNA binding"/>
    <property type="evidence" value="ECO:0007669"/>
    <property type="project" value="TreeGrafter"/>
</dbReference>
<dbReference type="AlphaFoldDB" id="A0A197KKH1"/>
<dbReference type="GO" id="GO:0019185">
    <property type="term" value="C:snRNA-activating protein complex"/>
    <property type="evidence" value="ECO:0007669"/>
    <property type="project" value="TreeGrafter"/>
</dbReference>
<dbReference type="EMBL" id="KV442011">
    <property type="protein sequence ID" value="OAQ36729.1"/>
    <property type="molecule type" value="Genomic_DNA"/>
</dbReference>
<name>A0A197KKH1_9FUNG</name>
<dbReference type="GO" id="GO:0042795">
    <property type="term" value="P:snRNA transcription by RNA polymerase II"/>
    <property type="evidence" value="ECO:0007669"/>
    <property type="project" value="TreeGrafter"/>
</dbReference>
<protein>
    <submittedName>
        <fullName evidence="1">Uncharacterized protein</fullName>
    </submittedName>
</protein>
<dbReference type="OrthoDB" id="20127at2759"/>
<dbReference type="Proteomes" id="UP000078512">
    <property type="component" value="Unassembled WGS sequence"/>
</dbReference>
<dbReference type="PANTHER" id="PTHR15131:SF3">
    <property type="entry name" value="SNRNA-ACTIVATING PROTEIN COMPLEX SUBUNIT 1"/>
    <property type="match status" value="1"/>
</dbReference>
<dbReference type="Pfam" id="PF09808">
    <property type="entry name" value="SNAPC1"/>
    <property type="match status" value="1"/>
</dbReference>
<proteinExistence type="predicted"/>
<sequence>MGSIAFTSVCVLKRKSFPPFPKPEIIPRKGYYLSPRETMTVHAGAVYALYLLYFTQPTSFPKVPIRLTIHAWHVLESIYKQAFVHKATDPIYVIRKLRDSNAFVYVAQETPVSKPVMGNNEFVASEVEKKLIQTERAMHDEVLVRLSDYHVLIAPLLPGHDSYPQPSIYAFIFYLRIKVFANYSTVPADCILLHVHSGCALLIGAN</sequence>
<dbReference type="STRING" id="1314771.A0A197KKH1"/>
<evidence type="ECO:0000313" key="2">
    <source>
        <dbReference type="Proteomes" id="UP000078512"/>
    </source>
</evidence>
<dbReference type="InterPro" id="IPR019188">
    <property type="entry name" value="SNAPC1"/>
</dbReference>
<organism evidence="1 2">
    <name type="scientific">Linnemannia elongata AG-77</name>
    <dbReference type="NCBI Taxonomy" id="1314771"/>
    <lineage>
        <taxon>Eukaryota</taxon>
        <taxon>Fungi</taxon>
        <taxon>Fungi incertae sedis</taxon>
        <taxon>Mucoromycota</taxon>
        <taxon>Mortierellomycotina</taxon>
        <taxon>Mortierellomycetes</taxon>
        <taxon>Mortierellales</taxon>
        <taxon>Mortierellaceae</taxon>
        <taxon>Linnemannia</taxon>
    </lineage>
</organism>
<reference evidence="1 2" key="1">
    <citation type="submission" date="2016-05" db="EMBL/GenBank/DDBJ databases">
        <title>Genome sequencing reveals origins of a unique bacterial endosymbiosis in the earliest lineages of terrestrial Fungi.</title>
        <authorList>
            <consortium name="DOE Joint Genome Institute"/>
            <person name="Uehling J."/>
            <person name="Gryganskyi A."/>
            <person name="Hameed K."/>
            <person name="Tschaplinski T."/>
            <person name="Misztal P."/>
            <person name="Wu S."/>
            <person name="Desiro A."/>
            <person name="Vande Pol N."/>
            <person name="Du Z.-Y."/>
            <person name="Zienkiewicz A."/>
            <person name="Zienkiewicz K."/>
            <person name="Morin E."/>
            <person name="Tisserant E."/>
            <person name="Splivallo R."/>
            <person name="Hainaut M."/>
            <person name="Henrissat B."/>
            <person name="Ohm R."/>
            <person name="Kuo A."/>
            <person name="Yan J."/>
            <person name="Lipzen A."/>
            <person name="Nolan M."/>
            <person name="Labutti K."/>
            <person name="Barry K."/>
            <person name="Goldstein A."/>
            <person name="Labbe J."/>
            <person name="Schadt C."/>
            <person name="Tuskan G."/>
            <person name="Grigoriev I."/>
            <person name="Martin F."/>
            <person name="Vilgalys R."/>
            <person name="Bonito G."/>
        </authorList>
    </citation>
    <scope>NUCLEOTIDE SEQUENCE [LARGE SCALE GENOMIC DNA]</scope>
    <source>
        <strain evidence="1 2">AG-77</strain>
    </source>
</reference>
<keyword evidence="2" id="KW-1185">Reference proteome</keyword>